<dbReference type="Pfam" id="PF00682">
    <property type="entry name" value="HMGL-like"/>
    <property type="match status" value="1"/>
</dbReference>
<dbReference type="PANTHER" id="PTHR42738">
    <property type="entry name" value="HYDROXYMETHYLGLUTARYL-COA LYASE"/>
    <property type="match status" value="1"/>
</dbReference>
<feature type="domain" description="Pyruvate carboxyltransferase" evidence="4">
    <location>
        <begin position="25"/>
        <end position="312"/>
    </location>
</feature>
<dbReference type="GO" id="GO:0046951">
    <property type="term" value="P:ketone body biosynthetic process"/>
    <property type="evidence" value="ECO:0007669"/>
    <property type="project" value="TreeGrafter"/>
</dbReference>
<dbReference type="Gene3D" id="3.20.20.70">
    <property type="entry name" value="Aldolase class I"/>
    <property type="match status" value="1"/>
</dbReference>
<name>A0A8J3TFA6_9ACTN</name>
<keyword evidence="3 5" id="KW-0456">Lyase</keyword>
<sequence>MIERSGVARPTMPSAAIGPAGWPAVVVVEEGMREGLQIEDAAIPVEEKVRLLNALSATGLRRIVVGSFVSPKWTPQMAHVEEIIEGFTPREGVIYTALALNQKGVERRAAHVPPLSLDGGLPATLVHLCDVFVRRNTNRSQADEIASWEPTIAAAKAAGATEAQAGVNSAWGSNWLGLFSQEQRIELLSRQIDLWAEAGIPVTKVFLGDPMGWHTPDQVEGDLREILDRWPSVRTFHLHLHNTRGMAPISAYSALKILDARHTVVLDSSIGGMGGCPYCGNGRAAGLFPTEDLVYLLDALGFDTGVDLDALIEAAVVAEEVVGHRLYGHVSKAGGRPRSDQLYPMDLPFIETLEQAQHFRLGPDVHRGALSPWKGPIESPARPEVTA</sequence>
<evidence type="ECO:0000313" key="6">
    <source>
        <dbReference type="Proteomes" id="UP000599074"/>
    </source>
</evidence>
<comment type="similarity">
    <text evidence="1">Belongs to the HMG-CoA lyase family.</text>
</comment>
<evidence type="ECO:0000256" key="3">
    <source>
        <dbReference type="ARBA" id="ARBA00023239"/>
    </source>
</evidence>
<dbReference type="GO" id="GO:0006552">
    <property type="term" value="P:L-leucine catabolic process"/>
    <property type="evidence" value="ECO:0007669"/>
    <property type="project" value="TreeGrafter"/>
</dbReference>
<dbReference type="RefSeq" id="WP_203935784.1">
    <property type="nucleotide sequence ID" value="NZ_BOON01000040.1"/>
</dbReference>
<evidence type="ECO:0000313" key="5">
    <source>
        <dbReference type="EMBL" id="GII24737.1"/>
    </source>
</evidence>
<dbReference type="InterPro" id="IPR000891">
    <property type="entry name" value="PYR_CT"/>
</dbReference>
<evidence type="ECO:0000256" key="1">
    <source>
        <dbReference type="ARBA" id="ARBA00009405"/>
    </source>
</evidence>
<proteinExistence type="inferred from homology"/>
<dbReference type="InterPro" id="IPR013785">
    <property type="entry name" value="Aldolase_TIM"/>
</dbReference>
<dbReference type="PROSITE" id="PS50991">
    <property type="entry name" value="PYR_CT"/>
    <property type="match status" value="1"/>
</dbReference>
<dbReference type="EMBL" id="BOON01000040">
    <property type="protein sequence ID" value="GII24737.1"/>
    <property type="molecule type" value="Genomic_DNA"/>
</dbReference>
<evidence type="ECO:0000259" key="4">
    <source>
        <dbReference type="PROSITE" id="PS50991"/>
    </source>
</evidence>
<organism evidence="5 6">
    <name type="scientific">Planosporangium mesophilum</name>
    <dbReference type="NCBI Taxonomy" id="689768"/>
    <lineage>
        <taxon>Bacteria</taxon>
        <taxon>Bacillati</taxon>
        <taxon>Actinomycetota</taxon>
        <taxon>Actinomycetes</taxon>
        <taxon>Micromonosporales</taxon>
        <taxon>Micromonosporaceae</taxon>
        <taxon>Planosporangium</taxon>
    </lineage>
</organism>
<comment type="caution">
    <text evidence="5">The sequence shown here is derived from an EMBL/GenBank/DDBJ whole genome shotgun (WGS) entry which is preliminary data.</text>
</comment>
<keyword evidence="6" id="KW-1185">Reference proteome</keyword>
<dbReference type="GO" id="GO:0004419">
    <property type="term" value="F:hydroxymethylglutaryl-CoA lyase activity"/>
    <property type="evidence" value="ECO:0007669"/>
    <property type="project" value="TreeGrafter"/>
</dbReference>
<gene>
    <name evidence="5" type="ORF">Pme01_43340</name>
</gene>
<dbReference type="InterPro" id="IPR043594">
    <property type="entry name" value="HMGL"/>
</dbReference>
<keyword evidence="2" id="KW-0479">Metal-binding</keyword>
<dbReference type="GO" id="GO:0046872">
    <property type="term" value="F:metal ion binding"/>
    <property type="evidence" value="ECO:0007669"/>
    <property type="project" value="UniProtKB-KW"/>
</dbReference>
<dbReference type="PANTHER" id="PTHR42738:SF7">
    <property type="entry name" value="HYDROXYMETHYLGLUTARYL-COA LYASE"/>
    <property type="match status" value="1"/>
</dbReference>
<reference evidence="5" key="1">
    <citation type="submission" date="2021-01" db="EMBL/GenBank/DDBJ databases">
        <title>Whole genome shotgun sequence of Planosporangium mesophilum NBRC 109066.</title>
        <authorList>
            <person name="Komaki H."/>
            <person name="Tamura T."/>
        </authorList>
    </citation>
    <scope>NUCLEOTIDE SEQUENCE</scope>
    <source>
        <strain evidence="5">NBRC 109066</strain>
    </source>
</reference>
<dbReference type="Proteomes" id="UP000599074">
    <property type="component" value="Unassembled WGS sequence"/>
</dbReference>
<evidence type="ECO:0000256" key="2">
    <source>
        <dbReference type="ARBA" id="ARBA00022723"/>
    </source>
</evidence>
<dbReference type="AlphaFoldDB" id="A0A8J3TFA6"/>
<protein>
    <submittedName>
        <fullName evidence="5">Hydroxymethylglutaryl-CoA lyase</fullName>
    </submittedName>
</protein>
<dbReference type="SUPFAM" id="SSF51569">
    <property type="entry name" value="Aldolase"/>
    <property type="match status" value="1"/>
</dbReference>
<accession>A0A8J3TFA6</accession>